<keyword evidence="4" id="KW-0472">Membrane</keyword>
<dbReference type="InterPro" id="IPR017972">
    <property type="entry name" value="Cyt_P450_CS"/>
</dbReference>
<dbReference type="GO" id="GO:0006707">
    <property type="term" value="P:cholesterol catabolic process"/>
    <property type="evidence" value="ECO:0007669"/>
    <property type="project" value="InterPro"/>
</dbReference>
<dbReference type="PANTHER" id="PTHR24293:SF0">
    <property type="entry name" value="CYP46A1 PROTEIN-RELATED"/>
    <property type="match status" value="1"/>
</dbReference>
<keyword evidence="4" id="KW-0812">Transmembrane</keyword>
<evidence type="ECO:0000256" key="2">
    <source>
        <dbReference type="PIRSR" id="PIRSR602401-1"/>
    </source>
</evidence>
<comment type="similarity">
    <text evidence="1 3">Belongs to the cytochrome P450 family.</text>
</comment>
<dbReference type="CDD" id="cd20613">
    <property type="entry name" value="CYP46A1-like"/>
    <property type="match status" value="1"/>
</dbReference>
<keyword evidence="4" id="KW-1133">Transmembrane helix</keyword>
<evidence type="ECO:0000313" key="6">
    <source>
        <dbReference type="Proteomes" id="UP000225706"/>
    </source>
</evidence>
<dbReference type="InterPro" id="IPR039983">
    <property type="entry name" value="CYP46A1"/>
</dbReference>
<sequence>MASFSATLLMTAFGAFIIMLLAILLLVLFVWKEHRKYGHIPGPKRRSFFRGNFPEFDEKGKLLSELFLEHALLYGPVFIWWYFFWPIVVISGPEFIKYGLITLNLPKAPSSYNALAYLLGQHRFLGSGLVTQLNHQKWKLKRNHINPAFHRSYLKDLVPQFNTIADALISKLSRIADGKTVIDMSNEFQKVTLDVIAKVAFSLDLHCLEDHNCKVHKNLSTCLEGFEESFNQPLLSLPFYKQSYQMTISQSVAVLRNYAREYIQQRLQAMEDSKKRSNDILQMILEAFDVNSKNSDAYMEELVDEFLTFFLAGQDTTANQLSFTLLETLLNEDIENRICKEVDSVLGGKETVEFYDIAKLGYLGQALKESLRKHPLVGATARVTTKTEKFGQYLIPKGTKLHFSIFVSHHLPEFWDSPESFLPERFADTNKPSNFVYFPFSCGPRVCIGKVFSAINATIVMARIFQKFKFQLVPGQTVQRGENLTLQPKGGVLCTVKERTSAIKINS</sequence>
<dbReference type="STRING" id="50429.A0A2B4RC19"/>
<evidence type="ECO:0000256" key="1">
    <source>
        <dbReference type="ARBA" id="ARBA00010617"/>
    </source>
</evidence>
<evidence type="ECO:0000256" key="4">
    <source>
        <dbReference type="SAM" id="Phobius"/>
    </source>
</evidence>
<dbReference type="InterPro" id="IPR036396">
    <property type="entry name" value="Cyt_P450_sf"/>
</dbReference>
<keyword evidence="3" id="KW-0503">Monooxygenase</keyword>
<dbReference type="Gene3D" id="1.10.630.10">
    <property type="entry name" value="Cytochrome P450"/>
    <property type="match status" value="1"/>
</dbReference>
<evidence type="ECO:0000313" key="5">
    <source>
        <dbReference type="EMBL" id="PFX15191.1"/>
    </source>
</evidence>
<dbReference type="GO" id="GO:0033781">
    <property type="term" value="F:cholesterol 24-hydroxylase activity"/>
    <property type="evidence" value="ECO:0007669"/>
    <property type="project" value="InterPro"/>
</dbReference>
<dbReference type="Pfam" id="PF00067">
    <property type="entry name" value="p450"/>
    <property type="match status" value="1"/>
</dbReference>
<accession>A0A2B4RC19</accession>
<feature type="transmembrane region" description="Helical" evidence="4">
    <location>
        <begin position="6"/>
        <end position="31"/>
    </location>
</feature>
<dbReference type="PRINTS" id="PR00385">
    <property type="entry name" value="P450"/>
</dbReference>
<dbReference type="EMBL" id="LSMT01000675">
    <property type="protein sequence ID" value="PFX15191.1"/>
    <property type="molecule type" value="Genomic_DNA"/>
</dbReference>
<keyword evidence="2 3" id="KW-0349">Heme</keyword>
<dbReference type="PROSITE" id="PS00086">
    <property type="entry name" value="CYTOCHROME_P450"/>
    <property type="match status" value="1"/>
</dbReference>
<dbReference type="InterPro" id="IPR002401">
    <property type="entry name" value="Cyt_P450_E_grp-I"/>
</dbReference>
<keyword evidence="3" id="KW-0560">Oxidoreductase</keyword>
<dbReference type="Proteomes" id="UP000225706">
    <property type="component" value="Unassembled WGS sequence"/>
</dbReference>
<dbReference type="PANTHER" id="PTHR24293">
    <property type="entry name" value="CYTOCHROME P450 FAMILY 46 SUBFAMILY A"/>
    <property type="match status" value="1"/>
</dbReference>
<proteinExistence type="inferred from homology"/>
<dbReference type="GO" id="GO:0020037">
    <property type="term" value="F:heme binding"/>
    <property type="evidence" value="ECO:0007669"/>
    <property type="project" value="InterPro"/>
</dbReference>
<dbReference type="GO" id="GO:0005506">
    <property type="term" value="F:iron ion binding"/>
    <property type="evidence" value="ECO:0007669"/>
    <property type="project" value="InterPro"/>
</dbReference>
<feature type="transmembrane region" description="Helical" evidence="4">
    <location>
        <begin position="66"/>
        <end position="85"/>
    </location>
</feature>
<feature type="binding site" description="axial binding residue" evidence="2">
    <location>
        <position position="447"/>
    </location>
    <ligand>
        <name>heme</name>
        <dbReference type="ChEBI" id="CHEBI:30413"/>
    </ligand>
    <ligandPart>
        <name>Fe</name>
        <dbReference type="ChEBI" id="CHEBI:18248"/>
    </ligandPart>
</feature>
<gene>
    <name evidence="5" type="primary">CYP46A1</name>
    <name evidence="5" type="ORF">AWC38_SpisGene20597</name>
</gene>
<dbReference type="SUPFAM" id="SSF48264">
    <property type="entry name" value="Cytochrome P450"/>
    <property type="match status" value="1"/>
</dbReference>
<keyword evidence="2 3" id="KW-0479">Metal-binding</keyword>
<comment type="caution">
    <text evidence="5">The sequence shown here is derived from an EMBL/GenBank/DDBJ whole genome shotgun (WGS) entry which is preliminary data.</text>
</comment>
<dbReference type="InterPro" id="IPR001128">
    <property type="entry name" value="Cyt_P450"/>
</dbReference>
<dbReference type="PRINTS" id="PR00463">
    <property type="entry name" value="EP450I"/>
</dbReference>
<keyword evidence="6" id="KW-1185">Reference proteome</keyword>
<keyword evidence="2 3" id="KW-0408">Iron</keyword>
<comment type="cofactor">
    <cofactor evidence="2">
        <name>heme</name>
        <dbReference type="ChEBI" id="CHEBI:30413"/>
    </cofactor>
</comment>
<protein>
    <submittedName>
        <fullName evidence="5">Cholesterol 24-hydroxylase</fullName>
    </submittedName>
</protein>
<evidence type="ECO:0000256" key="3">
    <source>
        <dbReference type="RuleBase" id="RU000461"/>
    </source>
</evidence>
<name>A0A2B4RC19_STYPI</name>
<reference evidence="6" key="1">
    <citation type="journal article" date="2017" name="bioRxiv">
        <title>Comparative analysis of the genomes of Stylophora pistillata and Acropora digitifera provides evidence for extensive differences between species of corals.</title>
        <authorList>
            <person name="Voolstra C.R."/>
            <person name="Li Y."/>
            <person name="Liew Y.J."/>
            <person name="Baumgarten S."/>
            <person name="Zoccola D."/>
            <person name="Flot J.-F."/>
            <person name="Tambutte S."/>
            <person name="Allemand D."/>
            <person name="Aranda M."/>
        </authorList>
    </citation>
    <scope>NUCLEOTIDE SEQUENCE [LARGE SCALE GENOMIC DNA]</scope>
</reference>
<dbReference type="AlphaFoldDB" id="A0A2B4RC19"/>
<organism evidence="5 6">
    <name type="scientific">Stylophora pistillata</name>
    <name type="common">Smooth cauliflower coral</name>
    <dbReference type="NCBI Taxonomy" id="50429"/>
    <lineage>
        <taxon>Eukaryota</taxon>
        <taxon>Metazoa</taxon>
        <taxon>Cnidaria</taxon>
        <taxon>Anthozoa</taxon>
        <taxon>Hexacorallia</taxon>
        <taxon>Scleractinia</taxon>
        <taxon>Astrocoeniina</taxon>
        <taxon>Pocilloporidae</taxon>
        <taxon>Stylophora</taxon>
    </lineage>
</organism>
<dbReference type="OrthoDB" id="5950415at2759"/>